<evidence type="ECO:0000313" key="3">
    <source>
        <dbReference type="Proteomes" id="UP000027195"/>
    </source>
</evidence>
<dbReference type="InterPro" id="IPR051425">
    <property type="entry name" value="Formin_Homology"/>
</dbReference>
<dbReference type="EMBL" id="KL198105">
    <property type="protein sequence ID" value="KDQ07512.1"/>
    <property type="molecule type" value="Genomic_DNA"/>
</dbReference>
<organism evidence="2 3">
    <name type="scientific">Botryobasidium botryosum (strain FD-172 SS1)</name>
    <dbReference type="NCBI Taxonomy" id="930990"/>
    <lineage>
        <taxon>Eukaryota</taxon>
        <taxon>Fungi</taxon>
        <taxon>Dikarya</taxon>
        <taxon>Basidiomycota</taxon>
        <taxon>Agaricomycotina</taxon>
        <taxon>Agaricomycetes</taxon>
        <taxon>Cantharellales</taxon>
        <taxon>Botryobasidiaceae</taxon>
        <taxon>Botryobasidium</taxon>
    </lineage>
</organism>
<dbReference type="InParanoid" id="A0A067M6K7"/>
<dbReference type="PANTHER" id="PTHR45725:SF18">
    <property type="entry name" value="ORC1-LIKE AAA ATPASE DOMAIN-CONTAINING PROTEIN"/>
    <property type="match status" value="1"/>
</dbReference>
<dbReference type="HOGENOM" id="CLU_017962_2_1_1"/>
<reference evidence="3" key="1">
    <citation type="journal article" date="2014" name="Proc. Natl. Acad. Sci. U.S.A.">
        <title>Extensive sampling of basidiomycete genomes demonstrates inadequacy of the white-rot/brown-rot paradigm for wood decay fungi.</title>
        <authorList>
            <person name="Riley R."/>
            <person name="Salamov A.A."/>
            <person name="Brown D.W."/>
            <person name="Nagy L.G."/>
            <person name="Floudas D."/>
            <person name="Held B.W."/>
            <person name="Levasseur A."/>
            <person name="Lombard V."/>
            <person name="Morin E."/>
            <person name="Otillar R."/>
            <person name="Lindquist E.A."/>
            <person name="Sun H."/>
            <person name="LaButti K.M."/>
            <person name="Schmutz J."/>
            <person name="Jabbour D."/>
            <person name="Luo H."/>
            <person name="Baker S.E."/>
            <person name="Pisabarro A.G."/>
            <person name="Walton J.D."/>
            <person name="Blanchette R.A."/>
            <person name="Henrissat B."/>
            <person name="Martin F."/>
            <person name="Cullen D."/>
            <person name="Hibbett D.S."/>
            <person name="Grigoriev I.V."/>
        </authorList>
    </citation>
    <scope>NUCLEOTIDE SEQUENCE [LARGE SCALE GENOMIC DNA]</scope>
    <source>
        <strain evidence="3">FD-172 SS1</strain>
    </source>
</reference>
<dbReference type="PRINTS" id="PR01217">
    <property type="entry name" value="PRICHEXTENSN"/>
</dbReference>
<name>A0A067M6K7_BOTB1</name>
<feature type="region of interest" description="Disordered" evidence="1">
    <location>
        <begin position="532"/>
        <end position="551"/>
    </location>
</feature>
<dbReference type="STRING" id="930990.A0A067M6K7"/>
<feature type="compositionally biased region" description="Pro residues" evidence="1">
    <location>
        <begin position="146"/>
        <end position="160"/>
    </location>
</feature>
<sequence>MTRKRPRVSTGSNLDAPMDVVPETTPSSPASTTPSTYRQRWVPPQAALTNPQTRAGGLLATSLEFIKGAFQAAVEFSTKDEYSDPHVTMRNLFLGVLHVVDPDQLSTIIANEPDFLELIHSSGIPPPPAPAAVPGPSKGKEREAPPASPAPTPKALPPKAKPASAAKPKPKTFAAAAKAAPASTAVNPPKFNPSPKVASPMRAKRGGISSAAFKPATPIAPDAQASGYATIQHAKPASAAKPKPKTFAAAAKAAPASTAVNPPKFNPSPKVASPMRAKRGGISSAAFKPATPIAPDAQASGYATIQHVNRLLAPFHFQLKGLVWSPFGNLIATPNSPQFVEKSKEVLPGIFLDMFKAAFTPLSFDDRSNMVVYNLPLGTADRWTDPSAMASLLMAQNDIAEPIPIESARWLANPARHKGVTASLRLSLPPQLRAAILKSGTLFLEGRSHPVRPFAAPKTLPNQCRKCWKLGHSEAWCRKAAPVCGVCCAGHPTSHHQATAPNAPHLCALCKGAHPSWTRWCVDRHIQLAAQPPLKKPTPAKKRAGKVPPNPPLLESILSF</sequence>
<accession>A0A067M6K7</accession>
<evidence type="ECO:0000256" key="1">
    <source>
        <dbReference type="SAM" id="MobiDB-lite"/>
    </source>
</evidence>
<proteinExistence type="predicted"/>
<gene>
    <name evidence="2" type="ORF">BOTBODRAFT_180597</name>
</gene>
<feature type="region of interest" description="Disordered" evidence="1">
    <location>
        <begin position="120"/>
        <end position="205"/>
    </location>
</feature>
<dbReference type="OrthoDB" id="2795309at2759"/>
<feature type="compositionally biased region" description="Low complexity" evidence="1">
    <location>
        <begin position="22"/>
        <end position="36"/>
    </location>
</feature>
<evidence type="ECO:0000313" key="2">
    <source>
        <dbReference type="EMBL" id="KDQ07512.1"/>
    </source>
</evidence>
<feature type="region of interest" description="Disordered" evidence="1">
    <location>
        <begin position="1"/>
        <end position="37"/>
    </location>
</feature>
<feature type="compositionally biased region" description="Low complexity" evidence="1">
    <location>
        <begin position="161"/>
        <end position="185"/>
    </location>
</feature>
<feature type="compositionally biased region" description="Pro residues" evidence="1">
    <location>
        <begin position="124"/>
        <end position="133"/>
    </location>
</feature>
<protein>
    <submittedName>
        <fullName evidence="2">Uncharacterized protein</fullName>
    </submittedName>
</protein>
<keyword evidence="3" id="KW-1185">Reference proteome</keyword>
<dbReference type="PANTHER" id="PTHR45725">
    <property type="entry name" value="FORMIN HOMOLOGY 2 FAMILY MEMBER"/>
    <property type="match status" value="1"/>
</dbReference>
<dbReference type="AlphaFoldDB" id="A0A067M6K7"/>
<dbReference type="Proteomes" id="UP000027195">
    <property type="component" value="Unassembled WGS sequence"/>
</dbReference>